<name>A0ACB6RNT5_9PLEO</name>
<organism evidence="1 2">
    <name type="scientific">Macroventuria anomochaeta</name>
    <dbReference type="NCBI Taxonomy" id="301207"/>
    <lineage>
        <taxon>Eukaryota</taxon>
        <taxon>Fungi</taxon>
        <taxon>Dikarya</taxon>
        <taxon>Ascomycota</taxon>
        <taxon>Pezizomycotina</taxon>
        <taxon>Dothideomycetes</taxon>
        <taxon>Pleosporomycetidae</taxon>
        <taxon>Pleosporales</taxon>
        <taxon>Pleosporineae</taxon>
        <taxon>Didymellaceae</taxon>
        <taxon>Macroventuria</taxon>
    </lineage>
</organism>
<keyword evidence="2" id="KW-1185">Reference proteome</keyword>
<sequence length="379" mass="41541">MHVLHSFYAALSICALDKSIAKRDLEVQRENGDAKHTYGRLPHESATGAIQDIITTIKKKPRYDGPSSTQGGAQKVKRKKESVTASGSGERTVRDLEVTSEPNRTRTTGSASSELRRRQNCATPEESTVQLPARQVTTNITSNAQNTSRSRFRPRLPRSMFRANTAVAAQDVDTNQHPAEVPTALPPEVTSARSSLEQSERAASGQPDVPPHPPAKDAHDVLAKPNHSLDPEESHNTFRQPGMTRRQSNAFVFDPVSRNLRESLSSSIINAAVAPTTPLAGSILDLRDDRFPAAASPYQLTEVQAQLLTRLPPQARAEIQAQRVHHAERLAKEPLKMRAATHSQFAAEMQARMEAQLNSLGMDDADFDDGLEESNFIGL</sequence>
<evidence type="ECO:0000313" key="2">
    <source>
        <dbReference type="Proteomes" id="UP000799754"/>
    </source>
</evidence>
<protein>
    <submittedName>
        <fullName evidence="1">Uncharacterized protein</fullName>
    </submittedName>
</protein>
<accession>A0ACB6RNT5</accession>
<gene>
    <name evidence="1" type="ORF">BU25DRAFT_478017</name>
</gene>
<dbReference type="Proteomes" id="UP000799754">
    <property type="component" value="Unassembled WGS sequence"/>
</dbReference>
<evidence type="ECO:0000313" key="1">
    <source>
        <dbReference type="EMBL" id="KAF2623551.1"/>
    </source>
</evidence>
<dbReference type="EMBL" id="MU006736">
    <property type="protein sequence ID" value="KAF2623551.1"/>
    <property type="molecule type" value="Genomic_DNA"/>
</dbReference>
<comment type="caution">
    <text evidence="1">The sequence shown here is derived from an EMBL/GenBank/DDBJ whole genome shotgun (WGS) entry which is preliminary data.</text>
</comment>
<proteinExistence type="predicted"/>
<reference evidence="1" key="1">
    <citation type="journal article" date="2020" name="Stud. Mycol.">
        <title>101 Dothideomycetes genomes: a test case for predicting lifestyles and emergence of pathogens.</title>
        <authorList>
            <person name="Haridas S."/>
            <person name="Albert R."/>
            <person name="Binder M."/>
            <person name="Bloem J."/>
            <person name="Labutti K."/>
            <person name="Salamov A."/>
            <person name="Andreopoulos B."/>
            <person name="Baker S."/>
            <person name="Barry K."/>
            <person name="Bills G."/>
            <person name="Bluhm B."/>
            <person name="Cannon C."/>
            <person name="Castanera R."/>
            <person name="Culley D."/>
            <person name="Daum C."/>
            <person name="Ezra D."/>
            <person name="Gonzalez J."/>
            <person name="Henrissat B."/>
            <person name="Kuo A."/>
            <person name="Liang C."/>
            <person name="Lipzen A."/>
            <person name="Lutzoni F."/>
            <person name="Magnuson J."/>
            <person name="Mondo S."/>
            <person name="Nolan M."/>
            <person name="Ohm R."/>
            <person name="Pangilinan J."/>
            <person name="Park H.-J."/>
            <person name="Ramirez L."/>
            <person name="Alfaro M."/>
            <person name="Sun H."/>
            <person name="Tritt A."/>
            <person name="Yoshinaga Y."/>
            <person name="Zwiers L.-H."/>
            <person name="Turgeon B."/>
            <person name="Goodwin S."/>
            <person name="Spatafora J."/>
            <person name="Crous P."/>
            <person name="Grigoriev I."/>
        </authorList>
    </citation>
    <scope>NUCLEOTIDE SEQUENCE</scope>
    <source>
        <strain evidence="1">CBS 525.71</strain>
    </source>
</reference>